<dbReference type="Gene3D" id="3.10.20.90">
    <property type="entry name" value="Phosphatidylinositol 3-kinase Catalytic Subunit, Chain A, domain 1"/>
    <property type="match status" value="1"/>
</dbReference>
<gene>
    <name evidence="2" type="ORF">RFI_36260</name>
</gene>
<sequence length="397" mass="45921">MEQWTVEEVVQLFSESAMEQWTVEEVVAWAKTQVAETFQEKVMDALKKNKVDGRTFVSSITVKKDLEDLEIPKVAAAQIFNAYCEKYSSRVQNNLEQNYRNCPIPPTNDEFVCSVANGRISKRIKVKKTMTVKQIRNTINDVLGLENHTYTLLGGGKPLTEPNVTYFPFFLAYLSKFFKTLGQYNIIKSTTFYCTMKTNGGGSTFSRLYDTKKEDIETKYVRNEYIAEKKIPKEDFAKEDIAKENIEKEDEQRIRQLNPKKYPQIKLSTKPDVITLDDDMFIPRAQMPCGHAIGAHTMYEYIKWRLGKDLTTTSICCPDPKCAREWNWDLVAEVADLSLSENLRYQQIIADRSMKRNGIKKCPTCKCLGEPSESLNIFRSKKKKKKRSHLFLFIQFS</sequence>
<protein>
    <recommendedName>
        <fullName evidence="1">Ste50 sterile alpha motif domain-containing protein</fullName>
    </recommendedName>
</protein>
<evidence type="ECO:0000259" key="1">
    <source>
        <dbReference type="Pfam" id="PF09235"/>
    </source>
</evidence>
<accession>X6LKC0</accession>
<dbReference type="Pfam" id="PF09235">
    <property type="entry name" value="SAM_Ste50p"/>
    <property type="match status" value="1"/>
</dbReference>
<proteinExistence type="predicted"/>
<dbReference type="Gene3D" id="1.10.150.50">
    <property type="entry name" value="Transcription Factor, Ets-1"/>
    <property type="match status" value="1"/>
</dbReference>
<reference evidence="2 3" key="1">
    <citation type="journal article" date="2013" name="Curr. Biol.">
        <title>The Genome of the Foraminiferan Reticulomyxa filosa.</title>
        <authorList>
            <person name="Glockner G."/>
            <person name="Hulsmann N."/>
            <person name="Schleicher M."/>
            <person name="Noegel A.A."/>
            <person name="Eichinger L."/>
            <person name="Gallinger C."/>
            <person name="Pawlowski J."/>
            <person name="Sierra R."/>
            <person name="Euteneuer U."/>
            <person name="Pillet L."/>
            <person name="Moustafa A."/>
            <person name="Platzer M."/>
            <person name="Groth M."/>
            <person name="Szafranski K."/>
            <person name="Schliwa M."/>
        </authorList>
    </citation>
    <scope>NUCLEOTIDE SEQUENCE [LARGE SCALE GENOMIC DNA]</scope>
</reference>
<dbReference type="OrthoDB" id="419317at2759"/>
<dbReference type="Proteomes" id="UP000023152">
    <property type="component" value="Unassembled WGS sequence"/>
</dbReference>
<dbReference type="InterPro" id="IPR013761">
    <property type="entry name" value="SAM/pointed_sf"/>
</dbReference>
<organism evidence="2 3">
    <name type="scientific">Reticulomyxa filosa</name>
    <dbReference type="NCBI Taxonomy" id="46433"/>
    <lineage>
        <taxon>Eukaryota</taxon>
        <taxon>Sar</taxon>
        <taxon>Rhizaria</taxon>
        <taxon>Retaria</taxon>
        <taxon>Foraminifera</taxon>
        <taxon>Monothalamids</taxon>
        <taxon>Reticulomyxidae</taxon>
        <taxon>Reticulomyxa</taxon>
    </lineage>
</organism>
<dbReference type="SUPFAM" id="SSF47769">
    <property type="entry name" value="SAM/Pointed domain"/>
    <property type="match status" value="1"/>
</dbReference>
<dbReference type="AlphaFoldDB" id="X6LKC0"/>
<dbReference type="EMBL" id="ASPP01038990">
    <property type="protein sequence ID" value="ETO01180.1"/>
    <property type="molecule type" value="Genomic_DNA"/>
</dbReference>
<evidence type="ECO:0000313" key="3">
    <source>
        <dbReference type="Proteomes" id="UP000023152"/>
    </source>
</evidence>
<dbReference type="InterPro" id="IPR015316">
    <property type="entry name" value="SAM_Ste50"/>
</dbReference>
<evidence type="ECO:0000313" key="2">
    <source>
        <dbReference type="EMBL" id="ETO01180.1"/>
    </source>
</evidence>
<keyword evidence="3" id="KW-1185">Reference proteome</keyword>
<feature type="domain" description="Ste50 sterile alpha motif" evidence="1">
    <location>
        <begin position="18"/>
        <end position="63"/>
    </location>
</feature>
<comment type="caution">
    <text evidence="2">The sequence shown here is derived from an EMBL/GenBank/DDBJ whole genome shotgun (WGS) entry which is preliminary data.</text>
</comment>
<name>X6LKC0_RETFI</name>